<comment type="caution">
    <text evidence="11">The sequence shown here is derived from an EMBL/GenBank/DDBJ whole genome shotgun (WGS) entry which is preliminary data.</text>
</comment>
<feature type="transmembrane region" description="Helical" evidence="9">
    <location>
        <begin position="48"/>
        <end position="67"/>
    </location>
</feature>
<dbReference type="AlphaFoldDB" id="B9Y9G1"/>
<evidence type="ECO:0000256" key="1">
    <source>
        <dbReference type="ARBA" id="ARBA00004651"/>
    </source>
</evidence>
<keyword evidence="2 8" id="KW-0813">Transport</keyword>
<keyword evidence="6 9" id="KW-1133">Transmembrane helix</keyword>
<feature type="transmembrane region" description="Helical" evidence="9">
    <location>
        <begin position="179"/>
        <end position="204"/>
    </location>
</feature>
<dbReference type="GO" id="GO:0008982">
    <property type="term" value="F:protein-N(PI)-phosphohistidine-sugar phosphotransferase activity"/>
    <property type="evidence" value="ECO:0007669"/>
    <property type="project" value="UniProtKB-UniRule"/>
</dbReference>
<feature type="transmembrane region" description="Helical" evidence="9">
    <location>
        <begin position="116"/>
        <end position="135"/>
    </location>
</feature>
<dbReference type="InterPro" id="IPR004501">
    <property type="entry name" value="PTS_EIIC_3"/>
</dbReference>
<keyword evidence="4 8" id="KW-0762">Sugar transport</keyword>
<reference evidence="11 12" key="2">
    <citation type="submission" date="2009-02" db="EMBL/GenBank/DDBJ databases">
        <title>Draft genome sequence of Holdemania filiformis DSM 12042.</title>
        <authorList>
            <person name="Sudarsanam P."/>
            <person name="Ley R."/>
            <person name="Guruge J."/>
            <person name="Turnbaugh P.J."/>
            <person name="Mahowald M."/>
            <person name="Liep D."/>
            <person name="Gordon J."/>
        </authorList>
    </citation>
    <scope>NUCLEOTIDE SEQUENCE [LARGE SCALE GENOMIC DNA]</scope>
    <source>
        <strain evidence="11 12">DSM 12042</strain>
    </source>
</reference>
<comment type="function">
    <text evidence="8">The phosphoenolpyruvate-dependent sugar phosphotransferase system (PTS), a major carbohydrate active -transport system, catalyzes the phosphorylation of incoming sugar substrates concomitant with their translocation across the cell membrane.</text>
</comment>
<feature type="transmembrane region" description="Helical" evidence="9">
    <location>
        <begin position="87"/>
        <end position="104"/>
    </location>
</feature>
<feature type="transmembrane region" description="Helical" evidence="9">
    <location>
        <begin position="355"/>
        <end position="383"/>
    </location>
</feature>
<dbReference type="GO" id="GO:1901264">
    <property type="term" value="P:carbohydrate derivative transport"/>
    <property type="evidence" value="ECO:0007669"/>
    <property type="project" value="TreeGrafter"/>
</dbReference>
<evidence type="ECO:0000256" key="8">
    <source>
        <dbReference type="PIRNR" id="PIRNR006351"/>
    </source>
</evidence>
<accession>B9Y9G1</accession>
<evidence type="ECO:0000313" key="11">
    <source>
        <dbReference type="EMBL" id="EEF67381.1"/>
    </source>
</evidence>
<evidence type="ECO:0000256" key="6">
    <source>
        <dbReference type="ARBA" id="ARBA00022989"/>
    </source>
</evidence>
<keyword evidence="3 8" id="KW-1003">Cell membrane</keyword>
<evidence type="ECO:0000256" key="4">
    <source>
        <dbReference type="ARBA" id="ARBA00022597"/>
    </source>
</evidence>
<evidence type="ECO:0000259" key="10">
    <source>
        <dbReference type="PROSITE" id="PS51105"/>
    </source>
</evidence>
<name>B9Y9G1_9FIRM</name>
<keyword evidence="7 8" id="KW-0472">Membrane</keyword>
<feature type="transmembrane region" description="Helical" evidence="9">
    <location>
        <begin position="395"/>
        <end position="414"/>
    </location>
</feature>
<dbReference type="InterPro" id="IPR051088">
    <property type="entry name" value="PTS_Sugar-EIIC/EIIB"/>
</dbReference>
<dbReference type="PANTHER" id="PTHR33989:SF4">
    <property type="entry name" value="PTS SYSTEM N,N'-DIACETYLCHITOBIOSE-SPECIFIC EIIC COMPONENT"/>
    <property type="match status" value="1"/>
</dbReference>
<dbReference type="Pfam" id="PF02378">
    <property type="entry name" value="PTS_EIIC"/>
    <property type="match status" value="1"/>
</dbReference>
<evidence type="ECO:0000256" key="5">
    <source>
        <dbReference type="ARBA" id="ARBA00022692"/>
    </source>
</evidence>
<protein>
    <recommendedName>
        <fullName evidence="8">Permease IIC component</fullName>
    </recommendedName>
</protein>
<evidence type="ECO:0000256" key="7">
    <source>
        <dbReference type="ARBA" id="ARBA00023136"/>
    </source>
</evidence>
<dbReference type="eggNOG" id="COG1455">
    <property type="taxonomic scope" value="Bacteria"/>
</dbReference>
<organism evidence="11 12">
    <name type="scientific">Holdemania filiformis DSM 12042</name>
    <dbReference type="NCBI Taxonomy" id="545696"/>
    <lineage>
        <taxon>Bacteria</taxon>
        <taxon>Bacillati</taxon>
        <taxon>Bacillota</taxon>
        <taxon>Erysipelotrichia</taxon>
        <taxon>Erysipelotrichales</taxon>
        <taxon>Erysipelotrichaceae</taxon>
        <taxon>Holdemania</taxon>
    </lineage>
</organism>
<keyword evidence="11" id="KW-0808">Transferase</keyword>
<feature type="transmembrane region" description="Helical" evidence="9">
    <location>
        <begin position="287"/>
        <end position="306"/>
    </location>
</feature>
<evidence type="ECO:0000313" key="12">
    <source>
        <dbReference type="Proteomes" id="UP000005950"/>
    </source>
</evidence>
<dbReference type="EMBL" id="ACCF01000143">
    <property type="protein sequence ID" value="EEF67381.1"/>
    <property type="molecule type" value="Genomic_DNA"/>
</dbReference>
<keyword evidence="5 9" id="KW-0812">Transmembrane</keyword>
<dbReference type="PROSITE" id="PS51105">
    <property type="entry name" value="PTS_EIIC_TYPE_3"/>
    <property type="match status" value="1"/>
</dbReference>
<dbReference type="OrthoDB" id="1651153at2"/>
<dbReference type="InterPro" id="IPR004796">
    <property type="entry name" value="PTS_IIC_cello"/>
</dbReference>
<dbReference type="InterPro" id="IPR003352">
    <property type="entry name" value="PTS_EIIC"/>
</dbReference>
<dbReference type="PIRSF" id="PIRSF006351">
    <property type="entry name" value="PTS_EIIC-Cellobiose"/>
    <property type="match status" value="1"/>
</dbReference>
<dbReference type="HOGENOM" id="CLU_029688_1_0_9"/>
<sequence length="431" mass="47077">MEELMKEKKDLSEQIESFTNKIAKPLSKFAAIPGVAAAIEGISANMNLIIIGGVFMILYVLSSAYATGTENAILPFLTPYGSNVSQVNSFTLGMIGLLASISIASKYAEKVKVDHTTSVVLSFVVFMILSNWGVVDGTLSTANFGSKGLIVAMFSSVLSIKVYKWFIDRKITIKLPASVPPAIANSFIALIPSFVIITFCWILRNLMNIDIVSVIYGLLGPVFDASETVPFAGLEGLLYSLFWSVGIHGGNMISPITQAVTNTFLSENAAALASGVSLTALPHWYNGARVGVTFINYWPLLIFMAFSKCKEFKVMAPAMIIPACFNITEPLFFGLPLILNPFLMIPYIITQVMTHLIFAVSAASGFIATKVAISVPWALPFPLQQLIGFSGDMKIFLVDILVLALCTLIWYPFWKAFEKKELEKEALLEIQ</sequence>
<comment type="subcellular location">
    <subcellularLocation>
        <location evidence="1">Cell membrane</location>
        <topology evidence="1">Multi-pass membrane protein</topology>
    </subcellularLocation>
</comment>
<dbReference type="Proteomes" id="UP000005950">
    <property type="component" value="Unassembled WGS sequence"/>
</dbReference>
<gene>
    <name evidence="11" type="ORF">HOLDEFILI_02467</name>
</gene>
<dbReference type="GO" id="GO:0005886">
    <property type="term" value="C:plasma membrane"/>
    <property type="evidence" value="ECO:0007669"/>
    <property type="project" value="UniProtKB-SubCell"/>
</dbReference>
<proteinExistence type="predicted"/>
<evidence type="ECO:0000256" key="2">
    <source>
        <dbReference type="ARBA" id="ARBA00022448"/>
    </source>
</evidence>
<feature type="domain" description="PTS EIIC type-3" evidence="10">
    <location>
        <begin position="18"/>
        <end position="413"/>
    </location>
</feature>
<dbReference type="GO" id="GO:0009401">
    <property type="term" value="P:phosphoenolpyruvate-dependent sugar phosphotransferase system"/>
    <property type="evidence" value="ECO:0007669"/>
    <property type="project" value="InterPro"/>
</dbReference>
<dbReference type="PANTHER" id="PTHR33989">
    <property type="match status" value="1"/>
</dbReference>
<reference evidence="11 12" key="1">
    <citation type="submission" date="2008-12" db="EMBL/GenBank/DDBJ databases">
        <authorList>
            <person name="Fulton L."/>
            <person name="Clifton S."/>
            <person name="Fulton B."/>
            <person name="Xu J."/>
            <person name="Minx P."/>
            <person name="Pepin K.H."/>
            <person name="Johnson M."/>
            <person name="Bhonagiri V."/>
            <person name="Nash W.E."/>
            <person name="Mardis E.R."/>
            <person name="Wilson R.K."/>
        </authorList>
    </citation>
    <scope>NUCLEOTIDE SEQUENCE [LARGE SCALE GENOMIC DNA]</scope>
    <source>
        <strain evidence="11 12">DSM 12042</strain>
    </source>
</reference>
<feature type="transmembrane region" description="Helical" evidence="9">
    <location>
        <begin position="327"/>
        <end position="349"/>
    </location>
</feature>
<dbReference type="STRING" id="545696.HOLDEFILI_02467"/>
<evidence type="ECO:0000256" key="3">
    <source>
        <dbReference type="ARBA" id="ARBA00022475"/>
    </source>
</evidence>
<evidence type="ECO:0000256" key="9">
    <source>
        <dbReference type="SAM" id="Phobius"/>
    </source>
</evidence>